<dbReference type="EMBL" id="ACXX02000006">
    <property type="protein sequence ID" value="EGD47915.1"/>
    <property type="molecule type" value="Genomic_DNA"/>
</dbReference>
<protein>
    <submittedName>
        <fullName evidence="2">Uncharacterized protein</fullName>
    </submittedName>
</protein>
<dbReference type="Proteomes" id="UP000003860">
    <property type="component" value="Unassembled WGS sequence"/>
</dbReference>
<organism evidence="2 3">
    <name type="scientific">Ruminiclostridium papyrosolvens DSM 2782</name>
    <dbReference type="NCBI Taxonomy" id="588581"/>
    <lineage>
        <taxon>Bacteria</taxon>
        <taxon>Bacillati</taxon>
        <taxon>Bacillota</taxon>
        <taxon>Clostridia</taxon>
        <taxon>Eubacteriales</taxon>
        <taxon>Oscillospiraceae</taxon>
        <taxon>Ruminiclostridium</taxon>
    </lineage>
</organism>
<proteinExistence type="predicted"/>
<reference evidence="2" key="2">
    <citation type="submission" date="2011-01" db="EMBL/GenBank/DDBJ databases">
        <title>The Non-contiguous Finished genome of Clostridium papyrosolvens.</title>
        <authorList>
            <person name="Lucas S."/>
            <person name="Copeland A."/>
            <person name="Lapidus A."/>
            <person name="Cheng J.-F."/>
            <person name="Goodwin L."/>
            <person name="Pitluck S."/>
            <person name="Misra M."/>
            <person name="Chertkov O."/>
            <person name="Detter J.C."/>
            <person name="Han C."/>
            <person name="Tapia R."/>
            <person name="Land M."/>
            <person name="Hauser L."/>
            <person name="Kyrpides N."/>
            <person name="Ivanova N."/>
            <person name="Pagani I."/>
            <person name="Mouttaki H."/>
            <person name="He Z."/>
            <person name="Zhou J."/>
            <person name="Hemme C.L."/>
            <person name="Woyke T."/>
        </authorList>
    </citation>
    <scope>NUCLEOTIDE SEQUENCE [LARGE SCALE GENOMIC DNA]</scope>
    <source>
        <strain evidence="2">DSM 2782</strain>
    </source>
</reference>
<gene>
    <name evidence="2" type="ORF">Cpap_2321</name>
</gene>
<name>F1TD48_9FIRM</name>
<sequence>MIKVAYFFTGKWYNFRIALTITNNVFFLTDVSSFEYGFLPVVTIYVFYITYPRFWLFVGTNIILDVVQAFIISPFIFEKFGLYRLNINRFEFFLVIFCIVPIIYYYQKWYDKVSGNISKT</sequence>
<dbReference type="STRING" id="588581.Cpap_2321"/>
<feature type="transmembrane region" description="Helical" evidence="1">
    <location>
        <begin position="54"/>
        <end position="77"/>
    </location>
</feature>
<reference evidence="2" key="1">
    <citation type="submission" date="2009-07" db="EMBL/GenBank/DDBJ databases">
        <authorList>
            <consortium name="US DOE Joint Genome Institute (JGI-PGF)"/>
            <person name="Lucas S."/>
            <person name="Copeland A."/>
            <person name="Lapidus A."/>
            <person name="Glavina del Rio T."/>
            <person name="Tice H."/>
            <person name="Bruce D."/>
            <person name="Goodwin L."/>
            <person name="Pitluck S."/>
            <person name="Larimer F."/>
            <person name="Land M.L."/>
            <person name="Mouttaki H."/>
            <person name="He Z."/>
            <person name="Zhou J."/>
            <person name="Hemme C.L."/>
        </authorList>
    </citation>
    <scope>NUCLEOTIDE SEQUENCE [LARGE SCALE GENOMIC DNA]</scope>
    <source>
        <strain evidence="2">DSM 2782</strain>
    </source>
</reference>
<keyword evidence="1" id="KW-0472">Membrane</keyword>
<evidence type="ECO:0000313" key="2">
    <source>
        <dbReference type="EMBL" id="EGD47915.1"/>
    </source>
</evidence>
<keyword evidence="1" id="KW-0812">Transmembrane</keyword>
<feature type="transmembrane region" description="Helical" evidence="1">
    <location>
        <begin position="89"/>
        <end position="106"/>
    </location>
</feature>
<feature type="transmembrane region" description="Helical" evidence="1">
    <location>
        <begin position="25"/>
        <end position="48"/>
    </location>
</feature>
<comment type="caution">
    <text evidence="2">The sequence shown here is derived from an EMBL/GenBank/DDBJ whole genome shotgun (WGS) entry which is preliminary data.</text>
</comment>
<dbReference type="AlphaFoldDB" id="F1TD48"/>
<accession>F1TD48</accession>
<keyword evidence="1" id="KW-1133">Transmembrane helix</keyword>
<keyword evidence="3" id="KW-1185">Reference proteome</keyword>
<evidence type="ECO:0000256" key="1">
    <source>
        <dbReference type="SAM" id="Phobius"/>
    </source>
</evidence>
<evidence type="ECO:0000313" key="3">
    <source>
        <dbReference type="Proteomes" id="UP000003860"/>
    </source>
</evidence>